<feature type="transmembrane region" description="Helical" evidence="5">
    <location>
        <begin position="89"/>
        <end position="108"/>
    </location>
</feature>
<dbReference type="PANTHER" id="PTHR42718:SF42">
    <property type="entry name" value="EXPORT PROTEIN"/>
    <property type="match status" value="1"/>
</dbReference>
<dbReference type="PROSITE" id="PS50850">
    <property type="entry name" value="MFS"/>
    <property type="match status" value="1"/>
</dbReference>
<dbReference type="CDD" id="cd17321">
    <property type="entry name" value="MFS_MMR_MDR_like"/>
    <property type="match status" value="1"/>
</dbReference>
<protein>
    <submittedName>
        <fullName evidence="7">MFS transporter</fullName>
    </submittedName>
</protein>
<feature type="transmembrane region" description="Helical" evidence="5">
    <location>
        <begin position="175"/>
        <end position="192"/>
    </location>
</feature>
<dbReference type="EMBL" id="CP036402">
    <property type="protein sequence ID" value="QBI20071.1"/>
    <property type="molecule type" value="Genomic_DNA"/>
</dbReference>
<dbReference type="InterPro" id="IPR011701">
    <property type="entry name" value="MFS"/>
</dbReference>
<dbReference type="RefSeq" id="WP_131155068.1">
    <property type="nucleotide sequence ID" value="NZ_CP036402.1"/>
</dbReference>
<evidence type="ECO:0000256" key="2">
    <source>
        <dbReference type="ARBA" id="ARBA00022692"/>
    </source>
</evidence>
<dbReference type="KEGG" id="erz:ER308_11200"/>
<feature type="transmembrane region" description="Helical" evidence="5">
    <location>
        <begin position="59"/>
        <end position="77"/>
    </location>
</feature>
<feature type="transmembrane region" description="Helical" evidence="5">
    <location>
        <begin position="341"/>
        <end position="359"/>
    </location>
</feature>
<comment type="subcellular location">
    <subcellularLocation>
        <location evidence="1">Cell membrane</location>
        <topology evidence="1">Multi-pass membrane protein</topology>
    </subcellularLocation>
</comment>
<evidence type="ECO:0000259" key="6">
    <source>
        <dbReference type="PROSITE" id="PS50850"/>
    </source>
</evidence>
<proteinExistence type="predicted"/>
<evidence type="ECO:0000313" key="8">
    <source>
        <dbReference type="Proteomes" id="UP000291469"/>
    </source>
</evidence>
<dbReference type="InterPro" id="IPR036259">
    <property type="entry name" value="MFS_trans_sf"/>
</dbReference>
<keyword evidence="3 5" id="KW-1133">Transmembrane helix</keyword>
<organism evidence="7 8">
    <name type="scientific">Egibacter rhizosphaerae</name>
    <dbReference type="NCBI Taxonomy" id="1670831"/>
    <lineage>
        <taxon>Bacteria</taxon>
        <taxon>Bacillati</taxon>
        <taxon>Actinomycetota</taxon>
        <taxon>Nitriliruptoria</taxon>
        <taxon>Egibacterales</taxon>
        <taxon>Egibacteraceae</taxon>
        <taxon>Egibacter</taxon>
    </lineage>
</organism>
<dbReference type="Proteomes" id="UP000291469">
    <property type="component" value="Chromosome"/>
</dbReference>
<feature type="transmembrane region" description="Helical" evidence="5">
    <location>
        <begin position="309"/>
        <end position="329"/>
    </location>
</feature>
<dbReference type="SUPFAM" id="SSF103473">
    <property type="entry name" value="MFS general substrate transporter"/>
    <property type="match status" value="1"/>
</dbReference>
<dbReference type="AlphaFoldDB" id="A0A411YFZ2"/>
<dbReference type="Gene3D" id="1.20.1720.10">
    <property type="entry name" value="Multidrug resistance protein D"/>
    <property type="match status" value="1"/>
</dbReference>
<feature type="transmembrane region" description="Helical" evidence="5">
    <location>
        <begin position="237"/>
        <end position="256"/>
    </location>
</feature>
<evidence type="ECO:0000256" key="5">
    <source>
        <dbReference type="SAM" id="Phobius"/>
    </source>
</evidence>
<feature type="transmembrane region" description="Helical" evidence="5">
    <location>
        <begin position="277"/>
        <end position="297"/>
    </location>
</feature>
<dbReference type="GO" id="GO:0022857">
    <property type="term" value="F:transmembrane transporter activity"/>
    <property type="evidence" value="ECO:0007669"/>
    <property type="project" value="InterPro"/>
</dbReference>
<sequence length="496" mass="50318">MSPGATESAHHGIAWGSPAARWVLAATVTGSGLALLDATTVSVALPSIGRQLGATVGGLQWTVSAYTLTLASLILLAGSLADRFGRRRVFVIGIVWFGAASALSARAPTLETLVAARALQGVGGALLTPGSLAILQASFAEGARAIGAWSGLGAIAAAVGPLVGGVLVMTVGWRTIFWVNLPVASVVVWITLRHVPESRAASGVARRFDVEGAVLATLGLGFVTWALIAVGERGAEPVVWLIGAAGLLALTAFLWVQRRTPEPMMPLALFAARQFSAANAVTFIVYGGMAVLFFLLVVQLQQVLGASPLLAGAALLPITLFMLALSARAGGVAERAGPRRLMAVGPLVMAVGLVLVASIDADASYLVDVLPAVAVFGFGLALMVAPLTATALAAADEGRSGIASGINNAISRTAGLLAVAAIPPLVGLTGDAFADPARLSAGFRDAMLVAAVIVASGGVLAWLTIRDESLGGRPACPASRLARRRHCAVDGAPLEP</sequence>
<evidence type="ECO:0000256" key="1">
    <source>
        <dbReference type="ARBA" id="ARBA00004651"/>
    </source>
</evidence>
<dbReference type="InterPro" id="IPR020846">
    <property type="entry name" value="MFS_dom"/>
</dbReference>
<name>A0A411YFZ2_9ACTN</name>
<keyword evidence="2 5" id="KW-0812">Transmembrane</keyword>
<feature type="transmembrane region" description="Helical" evidence="5">
    <location>
        <begin position="446"/>
        <end position="465"/>
    </location>
</feature>
<dbReference type="PANTHER" id="PTHR42718">
    <property type="entry name" value="MAJOR FACILITATOR SUPERFAMILY MULTIDRUG TRANSPORTER MFSC"/>
    <property type="match status" value="1"/>
</dbReference>
<feature type="transmembrane region" description="Helical" evidence="5">
    <location>
        <begin position="371"/>
        <end position="394"/>
    </location>
</feature>
<evidence type="ECO:0000256" key="4">
    <source>
        <dbReference type="ARBA" id="ARBA00023136"/>
    </source>
</evidence>
<feature type="domain" description="Major facilitator superfamily (MFS) profile" evidence="6">
    <location>
        <begin position="23"/>
        <end position="469"/>
    </location>
</feature>
<accession>A0A411YFZ2</accession>
<feature type="transmembrane region" description="Helical" evidence="5">
    <location>
        <begin position="414"/>
        <end position="434"/>
    </location>
</feature>
<dbReference type="Pfam" id="PF07690">
    <property type="entry name" value="MFS_1"/>
    <property type="match status" value="1"/>
</dbReference>
<dbReference type="Gene3D" id="1.20.1250.20">
    <property type="entry name" value="MFS general substrate transporter like domains"/>
    <property type="match status" value="1"/>
</dbReference>
<keyword evidence="4 5" id="KW-0472">Membrane</keyword>
<evidence type="ECO:0000256" key="3">
    <source>
        <dbReference type="ARBA" id="ARBA00022989"/>
    </source>
</evidence>
<feature type="transmembrane region" description="Helical" evidence="5">
    <location>
        <begin position="213"/>
        <end position="231"/>
    </location>
</feature>
<reference evidence="7 8" key="1">
    <citation type="submission" date="2019-01" db="EMBL/GenBank/DDBJ databases">
        <title>Egibacter rhizosphaerae EGI 80759T.</title>
        <authorList>
            <person name="Chen D.-D."/>
            <person name="Tian Y."/>
            <person name="Jiao J.-Y."/>
            <person name="Zhang X.-T."/>
            <person name="Zhang Y.-G."/>
            <person name="Zhang Y."/>
            <person name="Xiao M."/>
            <person name="Shu W.-S."/>
            <person name="Li W.-J."/>
        </authorList>
    </citation>
    <scope>NUCLEOTIDE SEQUENCE [LARGE SCALE GENOMIC DNA]</scope>
    <source>
        <strain evidence="7 8">EGI 80759</strain>
    </source>
</reference>
<feature type="transmembrane region" description="Helical" evidence="5">
    <location>
        <begin position="147"/>
        <end position="169"/>
    </location>
</feature>
<dbReference type="GO" id="GO:0005886">
    <property type="term" value="C:plasma membrane"/>
    <property type="evidence" value="ECO:0007669"/>
    <property type="project" value="UniProtKB-SubCell"/>
</dbReference>
<dbReference type="OrthoDB" id="7375466at2"/>
<keyword evidence="8" id="KW-1185">Reference proteome</keyword>
<evidence type="ECO:0000313" key="7">
    <source>
        <dbReference type="EMBL" id="QBI20071.1"/>
    </source>
</evidence>
<gene>
    <name evidence="7" type="ORF">ER308_11200</name>
</gene>